<keyword evidence="3" id="KW-1133">Transmembrane helix</keyword>
<evidence type="ECO:0000256" key="3">
    <source>
        <dbReference type="SAM" id="Phobius"/>
    </source>
</evidence>
<evidence type="ECO:0000313" key="5">
    <source>
        <dbReference type="EMBL" id="GFZ26912.1"/>
    </source>
</evidence>
<evidence type="ECO:0000256" key="2">
    <source>
        <dbReference type="SAM" id="MobiDB-lite"/>
    </source>
</evidence>
<dbReference type="Pfam" id="PF03816">
    <property type="entry name" value="LytR_cpsA_psr"/>
    <property type="match status" value="1"/>
</dbReference>
<keyword evidence="6" id="KW-1185">Reference proteome</keyword>
<protein>
    <submittedName>
        <fullName evidence="5">LytR family transcriptional regulator</fullName>
    </submittedName>
</protein>
<feature type="domain" description="Cell envelope-related transcriptional attenuator" evidence="4">
    <location>
        <begin position="98"/>
        <end position="243"/>
    </location>
</feature>
<comment type="caution">
    <text evidence="5">The sequence shown here is derived from an EMBL/GenBank/DDBJ whole genome shotgun (WGS) entry which is preliminary data.</text>
</comment>
<dbReference type="PANTHER" id="PTHR33392:SF6">
    <property type="entry name" value="POLYISOPRENYL-TEICHOIC ACID--PEPTIDOGLYCAN TEICHOIC ACID TRANSFERASE TAGU"/>
    <property type="match status" value="1"/>
</dbReference>
<dbReference type="AlphaFoldDB" id="A0A916VHQ9"/>
<organism evidence="5 6">
    <name type="scientific">Lactobacillus corticis</name>
    <dbReference type="NCBI Taxonomy" id="2201249"/>
    <lineage>
        <taxon>Bacteria</taxon>
        <taxon>Bacillati</taxon>
        <taxon>Bacillota</taxon>
        <taxon>Bacilli</taxon>
        <taxon>Lactobacillales</taxon>
        <taxon>Lactobacillaceae</taxon>
        <taxon>Lactobacillus</taxon>
    </lineage>
</organism>
<sequence>MNKQQNSGQSRVETHSADYTKKRHVFAWILSVVAVFAVAAGLYSAYVYFQAKNAVDKTYDSKNSVTVKKGEFNGKHSFAVLLLGTDTGALDRTEKMGNTDTIIVAVVNPKKKRYSLISIPRDTLAQMVGAKSYTMEKINAAYSIGGAKMAMKSVSKLINVPIKYYALVNMGGLMKMIRYVGGINIKPLLSFEYSGYVFKKGKLTHMGGAGALAYSRMRYEDPEGDYGRQKRQRQVITALVKKAVSLNSLSNLSSILKTVSSNVKTNLPFSALQSIVVNYRSSAATEKSDYLHGYSTYIDEASYQVMATKELQRISNYVRKELGLQTETISNAETYQNKKNIANGFKFGASEDQTYTVYSKNSTSSQSSESSDTSSRSDEEQNGGAGGNGGSGGGH</sequence>
<feature type="region of interest" description="Disordered" evidence="2">
    <location>
        <begin position="358"/>
        <end position="395"/>
    </location>
</feature>
<keyword evidence="3" id="KW-0812">Transmembrane</keyword>
<dbReference type="PANTHER" id="PTHR33392">
    <property type="entry name" value="POLYISOPRENYL-TEICHOIC ACID--PEPTIDOGLYCAN TEICHOIC ACID TRANSFERASE TAGU"/>
    <property type="match status" value="1"/>
</dbReference>
<accession>A0A916VHQ9</accession>
<dbReference type="InterPro" id="IPR050922">
    <property type="entry name" value="LytR/CpsA/Psr_CW_biosynth"/>
</dbReference>
<dbReference type="Proteomes" id="UP000677218">
    <property type="component" value="Unassembled WGS sequence"/>
</dbReference>
<dbReference type="NCBIfam" id="TIGR00350">
    <property type="entry name" value="lytR_cpsA_psr"/>
    <property type="match status" value="1"/>
</dbReference>
<dbReference type="EMBL" id="BMAY01000004">
    <property type="protein sequence ID" value="GFZ26912.1"/>
    <property type="molecule type" value="Genomic_DNA"/>
</dbReference>
<evidence type="ECO:0000313" key="6">
    <source>
        <dbReference type="Proteomes" id="UP000677218"/>
    </source>
</evidence>
<keyword evidence="3" id="KW-0472">Membrane</keyword>
<dbReference type="Gene3D" id="3.40.630.190">
    <property type="entry name" value="LCP protein"/>
    <property type="match status" value="1"/>
</dbReference>
<proteinExistence type="inferred from homology"/>
<gene>
    <name evidence="5" type="primary">lytR_2</name>
    <name evidence="5" type="ORF">LCB40_07920</name>
</gene>
<comment type="similarity">
    <text evidence="1">Belongs to the LytR/CpsA/Psr (LCP) family.</text>
</comment>
<feature type="transmembrane region" description="Helical" evidence="3">
    <location>
        <begin position="25"/>
        <end position="49"/>
    </location>
</feature>
<reference evidence="5" key="1">
    <citation type="submission" date="2020-08" db="EMBL/GenBank/DDBJ databases">
        <title>Taxonomic study for Lactobacillus species isolated from hardwood bark.</title>
        <authorList>
            <person name="Tohno M."/>
            <person name="Tanizawa Y."/>
        </authorList>
    </citation>
    <scope>NUCLEOTIDE SEQUENCE</scope>
    <source>
        <strain evidence="5">B40</strain>
    </source>
</reference>
<name>A0A916VHQ9_9LACO</name>
<evidence type="ECO:0000256" key="1">
    <source>
        <dbReference type="ARBA" id="ARBA00006068"/>
    </source>
</evidence>
<dbReference type="RefSeq" id="WP_212780601.1">
    <property type="nucleotide sequence ID" value="NZ_BMAY01000004.1"/>
</dbReference>
<feature type="compositionally biased region" description="Low complexity" evidence="2">
    <location>
        <begin position="362"/>
        <end position="374"/>
    </location>
</feature>
<feature type="compositionally biased region" description="Gly residues" evidence="2">
    <location>
        <begin position="383"/>
        <end position="395"/>
    </location>
</feature>
<dbReference type="InterPro" id="IPR004474">
    <property type="entry name" value="LytR_CpsA_psr"/>
</dbReference>
<evidence type="ECO:0000259" key="4">
    <source>
        <dbReference type="Pfam" id="PF03816"/>
    </source>
</evidence>